<name>A0A5N5KUB7_9ROSI</name>
<comment type="caution">
    <text evidence="6">The sequence shown here is derived from an EMBL/GenBank/DDBJ whole genome shotgun (WGS) entry which is preliminary data.</text>
</comment>
<dbReference type="Gene3D" id="1.50.40.10">
    <property type="entry name" value="Mitochondrial carrier domain"/>
    <property type="match status" value="2"/>
</dbReference>
<sequence>MGLPETVDFASNFAVLVRIQGPDPKGLKMRKHAFHQYNSGDTTLSASGLLLPDTLYAAELAKSQGLGLVVTVASVVEPFLSSKHREGISQGPPELIPGAHVDVMVEEKLGLRKDAVGGLDKGAPCWLSAQLIRLLKLAIITGCYVCVGTSTVLSTEHITCFLFPILEIALHTGVNVDVPVSSLALQSLVEASSGSMDHGWEVGWSLASHESGSQPFMDDVQTKTENGNASIVESHRHARGGSSNPSIMGRSTTRVAILGVFLNLKDLPNFKISSSRKRGDFLLAMGSPFGVLSPVHFFNSLSVGSIANCYPPRSSDISLLMADFRCLPGMEGGPVFGENSDFIGILIRPLRQKSTGAEIQLVIPWEAIATACSDLLLKEPQNAEKGIHINKENLNAVGNAYSPKSDGSFPYKYEHHNSHRPSPLPVEKAMASICLITIDEAVWASGVLLNNQGLILTNAHLLEPWRFGKTTANGTEDGTKSEDLFLTPKEFSRYSEVDGYGKSQRLLPKTPNIVDSSVADERKGYKLSLSYKGHRNIRVRLDHADPWIWCDAEVVYVCKGPLDVALLQLEHVPDQLCPTKVDFKTPPLGSKAYIIGHGLFGPRCGSSPSVCSGVVSKVVKTKAPPYCQSLQGSNSLIPAMLETTAAVHPGGSGGAVINSEGHMIGLVTSNARHGGGTVIPYLNFSIPCAVLAPIFDFAKDMRDISLLQNLDQPNEHLSSVWALMPPLPSKPAPPLPTLPESILQDNEKQVKGSRFAKFIAERDKLFRGSTQPGKAGSISNGQPNEEWIGQEGFREKREKLKEKSKMGETFAYKEYLAGLLAGVTTVITGHPFDTVKFVALGLEFVGMLKRVVIMGLSVKLQKHNTEAHGIKYKNGLHCTARILQTEGVKGLYRGATSSFVGVAFESSLLFGIYSQTKQSLQGGGQSDVPRPEVIIPSAAYGGAIISFVLCPTELVKCRLQIQGTDSLVPKFSRYSSPLDCALQTVKNEGVTGIFRGGSTTLLRESIGNAVFFSVYEYVRYYMHLRLKPTLSDHSNLTDMGIGIVTGGLSGVAFWSVVLPLDVAKTIIQTAPDKSSTRNPFAVLNSIYSRAGLKGCYTGLGPTILRAFPANAAAIVTWELALKMLGINRD</sequence>
<dbReference type="GO" id="GO:0004252">
    <property type="term" value="F:serine-type endopeptidase activity"/>
    <property type="evidence" value="ECO:0007669"/>
    <property type="project" value="InterPro"/>
</dbReference>
<dbReference type="GO" id="GO:0016485">
    <property type="term" value="P:protein processing"/>
    <property type="evidence" value="ECO:0007669"/>
    <property type="project" value="InterPro"/>
</dbReference>
<accession>A0A5N5KUB7</accession>
<dbReference type="InterPro" id="IPR009003">
    <property type="entry name" value="Peptidase_S1_PA"/>
</dbReference>
<dbReference type="Gene3D" id="2.40.10.10">
    <property type="entry name" value="Trypsin-like serine proteases"/>
    <property type="match status" value="1"/>
</dbReference>
<dbReference type="InterPro" id="IPR018108">
    <property type="entry name" value="MCP_transmembrane"/>
</dbReference>
<dbReference type="PANTHER" id="PTHR21004:SF0">
    <property type="entry name" value="PEROXISOMAL LEADER PEPTIDE-PROCESSING PROTEASE"/>
    <property type="match status" value="1"/>
</dbReference>
<dbReference type="AlphaFoldDB" id="A0A5N5KUB7"/>
<dbReference type="EMBL" id="VDCV01000011">
    <property type="protein sequence ID" value="KAB5534024.1"/>
    <property type="molecule type" value="Genomic_DNA"/>
</dbReference>
<reference evidence="7" key="1">
    <citation type="journal article" date="2019" name="Gigascience">
        <title>De novo genome assembly of the endangered Acer yangbiense, a plant species with extremely small populations endemic to Yunnan Province, China.</title>
        <authorList>
            <person name="Yang J."/>
            <person name="Wariss H.M."/>
            <person name="Tao L."/>
            <person name="Zhang R."/>
            <person name="Yun Q."/>
            <person name="Hollingsworth P."/>
            <person name="Dao Z."/>
            <person name="Luo G."/>
            <person name="Guo H."/>
            <person name="Ma Y."/>
            <person name="Sun W."/>
        </authorList>
    </citation>
    <scope>NUCLEOTIDE SEQUENCE [LARGE SCALE GENOMIC DNA]</scope>
    <source>
        <strain evidence="7">cv. br00</strain>
    </source>
</reference>
<keyword evidence="2 4" id="KW-0812">Transmembrane</keyword>
<dbReference type="PANTHER" id="PTHR21004">
    <property type="entry name" value="SERINE PROTEASE-RELATED"/>
    <property type="match status" value="1"/>
</dbReference>
<dbReference type="Pfam" id="PF00153">
    <property type="entry name" value="Mito_carr"/>
    <property type="match status" value="3"/>
</dbReference>
<feature type="region of interest" description="Disordered" evidence="5">
    <location>
        <begin position="768"/>
        <end position="792"/>
    </location>
</feature>
<dbReference type="FunFam" id="2.40.10.10:FF:000074">
    <property type="entry name" value="glyoxysomal processing protease, glyoxysomal-like"/>
    <property type="match status" value="1"/>
</dbReference>
<evidence type="ECO:0000256" key="3">
    <source>
        <dbReference type="ARBA" id="ARBA00023136"/>
    </source>
</evidence>
<evidence type="ECO:0000313" key="6">
    <source>
        <dbReference type="EMBL" id="KAB5534024.1"/>
    </source>
</evidence>
<dbReference type="FunFam" id="1.50.40.10:FF:000091">
    <property type="entry name" value="Mitochondrial carrier protein"/>
    <property type="match status" value="1"/>
</dbReference>
<evidence type="ECO:0008006" key="8">
    <source>
        <dbReference type="Google" id="ProtNLM"/>
    </source>
</evidence>
<dbReference type="Proteomes" id="UP000326939">
    <property type="component" value="Chromosome 11"/>
</dbReference>
<evidence type="ECO:0000256" key="2">
    <source>
        <dbReference type="ARBA" id="ARBA00022692"/>
    </source>
</evidence>
<organism evidence="6 7">
    <name type="scientific">Salix brachista</name>
    <dbReference type="NCBI Taxonomy" id="2182728"/>
    <lineage>
        <taxon>Eukaryota</taxon>
        <taxon>Viridiplantae</taxon>
        <taxon>Streptophyta</taxon>
        <taxon>Embryophyta</taxon>
        <taxon>Tracheophyta</taxon>
        <taxon>Spermatophyta</taxon>
        <taxon>Magnoliopsida</taxon>
        <taxon>eudicotyledons</taxon>
        <taxon>Gunneridae</taxon>
        <taxon>Pentapetalae</taxon>
        <taxon>rosids</taxon>
        <taxon>fabids</taxon>
        <taxon>Malpighiales</taxon>
        <taxon>Salicaceae</taxon>
        <taxon>Saliceae</taxon>
        <taxon>Salix</taxon>
    </lineage>
</organism>
<gene>
    <name evidence="6" type="ORF">DKX38_017110</name>
</gene>
<evidence type="ECO:0000256" key="4">
    <source>
        <dbReference type="PROSITE-ProRule" id="PRU00282"/>
    </source>
</evidence>
<keyword evidence="7" id="KW-1185">Reference proteome</keyword>
<evidence type="ECO:0000256" key="5">
    <source>
        <dbReference type="SAM" id="MobiDB-lite"/>
    </source>
</evidence>
<proteinExistence type="predicted"/>
<dbReference type="SUPFAM" id="SSF103506">
    <property type="entry name" value="Mitochondrial carrier"/>
    <property type="match status" value="1"/>
</dbReference>
<evidence type="ECO:0000256" key="1">
    <source>
        <dbReference type="ARBA" id="ARBA00004141"/>
    </source>
</evidence>
<dbReference type="Gene3D" id="2.40.10.120">
    <property type="match status" value="1"/>
</dbReference>
<evidence type="ECO:0000313" key="7">
    <source>
        <dbReference type="Proteomes" id="UP000326939"/>
    </source>
</evidence>
<dbReference type="InterPro" id="IPR023395">
    <property type="entry name" value="MCP_dom_sf"/>
</dbReference>
<dbReference type="GO" id="GO:0005777">
    <property type="term" value="C:peroxisome"/>
    <property type="evidence" value="ECO:0007669"/>
    <property type="project" value="InterPro"/>
</dbReference>
<dbReference type="GO" id="GO:0016020">
    <property type="term" value="C:membrane"/>
    <property type="evidence" value="ECO:0007669"/>
    <property type="project" value="UniProtKB-SubCell"/>
</dbReference>
<feature type="compositionally biased region" description="Polar residues" evidence="5">
    <location>
        <begin position="768"/>
        <end position="783"/>
    </location>
</feature>
<dbReference type="Pfam" id="PF13365">
    <property type="entry name" value="Trypsin_2"/>
    <property type="match status" value="2"/>
</dbReference>
<dbReference type="PROSITE" id="PS50920">
    <property type="entry name" value="SOLCAR"/>
    <property type="match status" value="3"/>
</dbReference>
<dbReference type="InterPro" id="IPR039245">
    <property type="entry name" value="TYSND1/DEG15"/>
</dbReference>
<keyword evidence="3 4" id="KW-0472">Membrane</keyword>
<comment type="subcellular location">
    <subcellularLocation>
        <location evidence="1">Membrane</location>
        <topology evidence="1">Multi-pass membrane protein</topology>
    </subcellularLocation>
</comment>
<dbReference type="InterPro" id="IPR043504">
    <property type="entry name" value="Peptidase_S1_PA_chymotrypsin"/>
</dbReference>
<dbReference type="SUPFAM" id="SSF50494">
    <property type="entry name" value="Trypsin-like serine proteases"/>
    <property type="match status" value="2"/>
</dbReference>
<feature type="repeat" description="Solcar" evidence="4">
    <location>
        <begin position="929"/>
        <end position="1021"/>
    </location>
</feature>
<protein>
    <recommendedName>
        <fullName evidence="8">Peptidase S1 domain-containing protein</fullName>
    </recommendedName>
</protein>
<dbReference type="FunFam" id="2.40.10.10:FF:000096">
    <property type="entry name" value="Glyoxysomal processing protease glyoxysomal"/>
    <property type="match status" value="1"/>
</dbReference>
<feature type="repeat" description="Solcar" evidence="4">
    <location>
        <begin position="809"/>
        <end position="919"/>
    </location>
</feature>
<feature type="repeat" description="Solcar" evidence="4">
    <location>
        <begin position="1037"/>
        <end position="1123"/>
    </location>
</feature>